<feature type="transmembrane region" description="Helical" evidence="8">
    <location>
        <begin position="20"/>
        <end position="39"/>
    </location>
</feature>
<evidence type="ECO:0000313" key="9">
    <source>
        <dbReference type="EMBL" id="TMM45244.1"/>
    </source>
</evidence>
<dbReference type="Pfam" id="PF02472">
    <property type="entry name" value="ExbD"/>
    <property type="match status" value="1"/>
</dbReference>
<comment type="caution">
    <text evidence="9">The sequence shown here is derived from an EMBL/GenBank/DDBJ whole genome shotgun (WGS) entry which is preliminary data.</text>
</comment>
<evidence type="ECO:0000313" key="10">
    <source>
        <dbReference type="Proteomes" id="UP000307702"/>
    </source>
</evidence>
<evidence type="ECO:0000256" key="7">
    <source>
        <dbReference type="RuleBase" id="RU003879"/>
    </source>
</evidence>
<dbReference type="PANTHER" id="PTHR30558">
    <property type="entry name" value="EXBD MEMBRANE COMPONENT OF PMF-DRIVEN MACROMOLECULE IMPORT SYSTEM"/>
    <property type="match status" value="1"/>
</dbReference>
<keyword evidence="10" id="KW-1185">Reference proteome</keyword>
<evidence type="ECO:0000256" key="5">
    <source>
        <dbReference type="ARBA" id="ARBA00022989"/>
    </source>
</evidence>
<keyword evidence="5 8" id="KW-1133">Transmembrane helix</keyword>
<dbReference type="InterPro" id="IPR003400">
    <property type="entry name" value="ExbD"/>
</dbReference>
<evidence type="ECO:0000256" key="3">
    <source>
        <dbReference type="ARBA" id="ARBA00022475"/>
    </source>
</evidence>
<name>A0A8H2JLP0_9GAMM</name>
<dbReference type="GO" id="GO:0022857">
    <property type="term" value="F:transmembrane transporter activity"/>
    <property type="evidence" value="ECO:0007669"/>
    <property type="project" value="InterPro"/>
</dbReference>
<comment type="similarity">
    <text evidence="2 7">Belongs to the ExbD/TolR family.</text>
</comment>
<keyword evidence="3" id="KW-1003">Cell membrane</keyword>
<dbReference type="GO" id="GO:0005886">
    <property type="term" value="C:plasma membrane"/>
    <property type="evidence" value="ECO:0007669"/>
    <property type="project" value="UniProtKB-SubCell"/>
</dbReference>
<gene>
    <name evidence="9" type="ORF">FCS21_09125</name>
</gene>
<keyword evidence="7" id="KW-0653">Protein transport</keyword>
<evidence type="ECO:0000256" key="4">
    <source>
        <dbReference type="ARBA" id="ARBA00022692"/>
    </source>
</evidence>
<keyword evidence="7" id="KW-0813">Transport</keyword>
<dbReference type="OrthoDB" id="9793581at2"/>
<proteinExistence type="inferred from homology"/>
<organism evidence="9 10">
    <name type="scientific">Colwellia ponticola</name>
    <dbReference type="NCBI Taxonomy" id="2304625"/>
    <lineage>
        <taxon>Bacteria</taxon>
        <taxon>Pseudomonadati</taxon>
        <taxon>Pseudomonadota</taxon>
        <taxon>Gammaproteobacteria</taxon>
        <taxon>Alteromonadales</taxon>
        <taxon>Colwelliaceae</taxon>
        <taxon>Colwellia</taxon>
    </lineage>
</organism>
<evidence type="ECO:0000256" key="1">
    <source>
        <dbReference type="ARBA" id="ARBA00004162"/>
    </source>
</evidence>
<keyword evidence="6 8" id="KW-0472">Membrane</keyword>
<protein>
    <submittedName>
        <fullName evidence="9">Biopolymer transporter ExbD</fullName>
    </submittedName>
</protein>
<evidence type="ECO:0000256" key="8">
    <source>
        <dbReference type="SAM" id="Phobius"/>
    </source>
</evidence>
<evidence type="ECO:0000256" key="2">
    <source>
        <dbReference type="ARBA" id="ARBA00005811"/>
    </source>
</evidence>
<accession>A0A8H2JLP0</accession>
<comment type="subcellular location">
    <subcellularLocation>
        <location evidence="1">Cell membrane</location>
        <topology evidence="1">Single-pass membrane protein</topology>
    </subcellularLocation>
    <subcellularLocation>
        <location evidence="7">Cell membrane</location>
        <topology evidence="7">Single-pass type II membrane protein</topology>
    </subcellularLocation>
</comment>
<evidence type="ECO:0000256" key="6">
    <source>
        <dbReference type="ARBA" id="ARBA00023136"/>
    </source>
</evidence>
<dbReference type="Proteomes" id="UP000307702">
    <property type="component" value="Unassembled WGS sequence"/>
</dbReference>
<reference evidence="9 10" key="1">
    <citation type="submission" date="2019-05" db="EMBL/GenBank/DDBJ databases">
        <title>Colwellia ponticola sp. nov., isolated from seawater.</title>
        <authorList>
            <person name="Yoon J.-H."/>
        </authorList>
    </citation>
    <scope>NUCLEOTIDE SEQUENCE [LARGE SCALE GENOMIC DNA]</scope>
    <source>
        <strain evidence="9 10">OISW-25</strain>
    </source>
</reference>
<keyword evidence="4 7" id="KW-0812">Transmembrane</keyword>
<dbReference type="AlphaFoldDB" id="A0A8H2JLP0"/>
<dbReference type="PANTHER" id="PTHR30558:SF15">
    <property type="entry name" value="BIOPOLYMER TRANSPORT PROTEIN EXBD1"/>
    <property type="match status" value="1"/>
</dbReference>
<dbReference type="GO" id="GO:0015031">
    <property type="term" value="P:protein transport"/>
    <property type="evidence" value="ECO:0007669"/>
    <property type="project" value="UniProtKB-KW"/>
</dbReference>
<dbReference type="EMBL" id="SZVP01000007">
    <property type="protein sequence ID" value="TMM45244.1"/>
    <property type="molecule type" value="Genomic_DNA"/>
</dbReference>
<dbReference type="RefSeq" id="WP_138622622.1">
    <property type="nucleotide sequence ID" value="NZ_SZVP01000007.1"/>
</dbReference>
<sequence length="140" mass="15371">MISVSSSQDTVTSSPDLAPLLDIIFIVMVFLLLTANITIETMQVDIPTTADSEVLQTPAADALAINILASAPYWAIKKQSYADWPSFSEALLKQHNNNQQQPLVIGVDKNAPVERMLKLLAFLQKNNINATSIIMEEESL</sequence>